<protein>
    <recommendedName>
        <fullName evidence="3">DUF2267 domain-containing protein</fullName>
    </recommendedName>
</protein>
<dbReference type="EMBL" id="BJYU01000108">
    <property type="protein sequence ID" value="GEO17493.1"/>
    <property type="molecule type" value="Genomic_DNA"/>
</dbReference>
<comment type="caution">
    <text evidence="1">The sequence shown here is derived from an EMBL/GenBank/DDBJ whole genome shotgun (WGS) entry which is preliminary data.</text>
</comment>
<name>A0A512BZX0_9HYPH</name>
<reference evidence="1 2" key="1">
    <citation type="submission" date="2019-07" db="EMBL/GenBank/DDBJ databases">
        <title>Whole genome shotgun sequence of Microvirga aerophila NBRC 106136.</title>
        <authorList>
            <person name="Hosoyama A."/>
            <person name="Uohara A."/>
            <person name="Ohji S."/>
            <person name="Ichikawa N."/>
        </authorList>
    </citation>
    <scope>NUCLEOTIDE SEQUENCE [LARGE SCALE GENOMIC DNA]</scope>
    <source>
        <strain evidence="1 2">NBRC 106136</strain>
    </source>
</reference>
<dbReference type="AlphaFoldDB" id="A0A512BZX0"/>
<sequence>MAVAIPMEFQHASEDFEAFLRDARDISGLSTRNQTYTMAQAVLVTFRRRLSVIDDIRFANALPPVLRVLFVTDWDPEEPQREFRDPADLVHEVLSLRCYPNFSPQTAIRDVATALRRHVEETALDDLLGRIPPGAAQFWAVT</sequence>
<dbReference type="Proteomes" id="UP000321085">
    <property type="component" value="Unassembled WGS sequence"/>
</dbReference>
<dbReference type="InterPro" id="IPR038282">
    <property type="entry name" value="DUF2267_sf"/>
</dbReference>
<evidence type="ECO:0000313" key="2">
    <source>
        <dbReference type="Proteomes" id="UP000321085"/>
    </source>
</evidence>
<proteinExistence type="predicted"/>
<dbReference type="RefSeq" id="WP_245439588.1">
    <property type="nucleotide sequence ID" value="NZ_BJYU01000108.1"/>
</dbReference>
<gene>
    <name evidence="1" type="ORF">MAE02_51890</name>
</gene>
<organism evidence="1 2">
    <name type="scientific">Microvirga aerophila</name>
    <dbReference type="NCBI Taxonomy" id="670291"/>
    <lineage>
        <taxon>Bacteria</taxon>
        <taxon>Pseudomonadati</taxon>
        <taxon>Pseudomonadota</taxon>
        <taxon>Alphaproteobacteria</taxon>
        <taxon>Hyphomicrobiales</taxon>
        <taxon>Methylobacteriaceae</taxon>
        <taxon>Microvirga</taxon>
    </lineage>
</organism>
<accession>A0A512BZX0</accession>
<evidence type="ECO:0008006" key="3">
    <source>
        <dbReference type="Google" id="ProtNLM"/>
    </source>
</evidence>
<dbReference type="Gene3D" id="1.10.490.110">
    <property type="entry name" value="Uncharacterized conserved protein DUF2267"/>
    <property type="match status" value="1"/>
</dbReference>
<dbReference type="InterPro" id="IPR018727">
    <property type="entry name" value="DUF2267"/>
</dbReference>
<keyword evidence="2" id="KW-1185">Reference proteome</keyword>
<dbReference type="Pfam" id="PF10025">
    <property type="entry name" value="DUF2267"/>
    <property type="match status" value="1"/>
</dbReference>
<evidence type="ECO:0000313" key="1">
    <source>
        <dbReference type="EMBL" id="GEO17493.1"/>
    </source>
</evidence>